<dbReference type="PRINTS" id="PR00723">
    <property type="entry name" value="SUBTILISIN"/>
</dbReference>
<feature type="active site" description="Charge relay system" evidence="6">
    <location>
        <position position="207"/>
    </location>
</feature>
<dbReference type="PANTHER" id="PTHR43806">
    <property type="entry name" value="PEPTIDASE S8"/>
    <property type="match status" value="1"/>
</dbReference>
<dbReference type="SUPFAM" id="SSF52743">
    <property type="entry name" value="Subtilisin-like"/>
    <property type="match status" value="1"/>
</dbReference>
<reference evidence="11" key="1">
    <citation type="journal article" date="2013" name="Genome Announc.">
        <title>Draft genome sequence of the grapevine dieback fungus Eutypa lata UCR-EL1.</title>
        <authorList>
            <person name="Blanco-Ulate B."/>
            <person name="Rolshausen P.E."/>
            <person name="Cantu D."/>
        </authorList>
    </citation>
    <scope>NUCLEOTIDE SEQUENCE [LARGE SCALE GENOMIC DNA]</scope>
    <source>
        <strain evidence="11">UCR-EL1</strain>
    </source>
</reference>
<dbReference type="InterPro" id="IPR023828">
    <property type="entry name" value="Peptidase_S8_Ser-AS"/>
</dbReference>
<feature type="domain" description="Peptidase S8/S53" evidence="8">
    <location>
        <begin position="173"/>
        <end position="392"/>
    </location>
</feature>
<protein>
    <submittedName>
        <fullName evidence="10">Putative alkaline serine protease alp1 protein</fullName>
    </submittedName>
</protein>
<feature type="active site" description="Charge relay system" evidence="6">
    <location>
        <position position="175"/>
    </location>
</feature>
<dbReference type="InterPro" id="IPR037045">
    <property type="entry name" value="S8pro/Inhibitor_I9_sf"/>
</dbReference>
<evidence type="ECO:0000313" key="10">
    <source>
        <dbReference type="EMBL" id="EMR65255.1"/>
    </source>
</evidence>
<dbReference type="GO" id="GO:0005576">
    <property type="term" value="C:extracellular region"/>
    <property type="evidence" value="ECO:0007669"/>
    <property type="project" value="UniProtKB-ARBA"/>
</dbReference>
<comment type="similarity">
    <text evidence="1 6">Belongs to the peptidase S8 family.</text>
</comment>
<sequence>MASLRNLAVLLLGALQLQPAPVLAAPFEKQVVPGKYIVQLKKGISAPDVDTHLSWVRDVHSRRSLNSRDIVGVQKTFRINDFNAYAGEFDEETLEQIRGNPDILRIEENQIFTLIDGPGVSSPSPSASAEKQKRDLVTQDDAVWGLGAISHREPGSTQYVYDSSAGEGTWGYVIDSGVRTTHEQFEGRAVAAYNALEGTEDDDNMGHGTHVSATVAGATVGVARKASIVGIKVFDNNVATTTQDVLDAFSWAVDDIVSKGRQDKAVINMSLGGGRSDAFDDAVNSAFAAGIISTVAAGNSNEDASTWSPASAADALTVGAVASDWTRWYASNFGAVLDIFAPGADVTSAGIASDTALVSDSGTSMAAPHVAGVALYLQALEGGSAADIVKRILDLAGEGVVEDPSGSPNLMLYNGNAA</sequence>
<dbReference type="Pfam" id="PF00082">
    <property type="entry name" value="Peptidase_S8"/>
    <property type="match status" value="1"/>
</dbReference>
<organism evidence="10 11">
    <name type="scientific">Eutypa lata (strain UCR-EL1)</name>
    <name type="common">Grapevine dieback disease fungus</name>
    <name type="synonym">Eutypa armeniacae</name>
    <dbReference type="NCBI Taxonomy" id="1287681"/>
    <lineage>
        <taxon>Eukaryota</taxon>
        <taxon>Fungi</taxon>
        <taxon>Dikarya</taxon>
        <taxon>Ascomycota</taxon>
        <taxon>Pezizomycotina</taxon>
        <taxon>Sordariomycetes</taxon>
        <taxon>Xylariomycetidae</taxon>
        <taxon>Xylariales</taxon>
        <taxon>Diatrypaceae</taxon>
        <taxon>Eutypa</taxon>
    </lineage>
</organism>
<evidence type="ECO:0000259" key="8">
    <source>
        <dbReference type="Pfam" id="PF00082"/>
    </source>
</evidence>
<dbReference type="OrthoDB" id="206201at2759"/>
<dbReference type="GO" id="GO:0006508">
    <property type="term" value="P:proteolysis"/>
    <property type="evidence" value="ECO:0007669"/>
    <property type="project" value="UniProtKB-KW"/>
</dbReference>
<dbReference type="CDD" id="cd04077">
    <property type="entry name" value="Peptidases_S8_PCSK9_ProteinaseK_like"/>
    <property type="match status" value="1"/>
</dbReference>
<dbReference type="AlphaFoldDB" id="M7TEY1"/>
<dbReference type="Proteomes" id="UP000012174">
    <property type="component" value="Unassembled WGS sequence"/>
</dbReference>
<evidence type="ECO:0000256" key="5">
    <source>
        <dbReference type="ARBA" id="ARBA00022825"/>
    </source>
</evidence>
<dbReference type="PROSITE" id="PS51892">
    <property type="entry name" value="SUBTILASE"/>
    <property type="match status" value="1"/>
</dbReference>
<dbReference type="SUPFAM" id="SSF54897">
    <property type="entry name" value="Protease propeptides/inhibitors"/>
    <property type="match status" value="1"/>
</dbReference>
<accession>M7TEY1</accession>
<dbReference type="EMBL" id="KB706899">
    <property type="protein sequence ID" value="EMR65255.1"/>
    <property type="molecule type" value="Genomic_DNA"/>
</dbReference>
<keyword evidence="11" id="KW-1185">Reference proteome</keyword>
<evidence type="ECO:0000256" key="6">
    <source>
        <dbReference type="PROSITE-ProRule" id="PRU01240"/>
    </source>
</evidence>
<dbReference type="InterPro" id="IPR050131">
    <property type="entry name" value="Peptidase_S8_subtilisin-like"/>
</dbReference>
<gene>
    <name evidence="10" type="ORF">UCREL1_7762</name>
</gene>
<feature type="domain" description="Inhibitor I9" evidence="9">
    <location>
        <begin position="35"/>
        <end position="113"/>
    </location>
</feature>
<dbReference type="eggNOG" id="KOG1153">
    <property type="taxonomic scope" value="Eukaryota"/>
</dbReference>
<feature type="active site" description="Charge relay system" evidence="6">
    <location>
        <position position="364"/>
    </location>
</feature>
<dbReference type="GO" id="GO:0004252">
    <property type="term" value="F:serine-type endopeptidase activity"/>
    <property type="evidence" value="ECO:0007669"/>
    <property type="project" value="UniProtKB-UniRule"/>
</dbReference>
<evidence type="ECO:0000313" key="11">
    <source>
        <dbReference type="Proteomes" id="UP000012174"/>
    </source>
</evidence>
<keyword evidence="3 7" id="KW-0732">Signal</keyword>
<keyword evidence="5 6" id="KW-0720">Serine protease</keyword>
<keyword evidence="4 6" id="KW-0378">Hydrolase</keyword>
<evidence type="ECO:0000256" key="3">
    <source>
        <dbReference type="ARBA" id="ARBA00022729"/>
    </source>
</evidence>
<dbReference type="InterPro" id="IPR036852">
    <property type="entry name" value="Peptidase_S8/S53_dom_sf"/>
</dbReference>
<feature type="chain" id="PRO_5004085555" evidence="7">
    <location>
        <begin position="25"/>
        <end position="418"/>
    </location>
</feature>
<dbReference type="FunFam" id="3.40.50.200:FF:000014">
    <property type="entry name" value="Proteinase K"/>
    <property type="match status" value="1"/>
</dbReference>
<dbReference type="InterPro" id="IPR010259">
    <property type="entry name" value="S8pro/Inhibitor_I9"/>
</dbReference>
<dbReference type="KEGG" id="ela:UCREL1_7762"/>
<keyword evidence="2 6" id="KW-0645">Protease</keyword>
<dbReference type="Gene3D" id="3.30.70.80">
    <property type="entry name" value="Peptidase S8 propeptide/proteinase inhibitor I9"/>
    <property type="match status" value="1"/>
</dbReference>
<dbReference type="InterPro" id="IPR015500">
    <property type="entry name" value="Peptidase_S8_subtilisin-rel"/>
</dbReference>
<dbReference type="InterPro" id="IPR000209">
    <property type="entry name" value="Peptidase_S8/S53_dom"/>
</dbReference>
<dbReference type="HOGENOM" id="CLU_011263_1_4_1"/>
<dbReference type="Gene3D" id="3.40.50.200">
    <property type="entry name" value="Peptidase S8/S53 domain"/>
    <property type="match status" value="1"/>
</dbReference>
<dbReference type="PROSITE" id="PS00138">
    <property type="entry name" value="SUBTILASE_SER"/>
    <property type="match status" value="1"/>
</dbReference>
<dbReference type="PANTHER" id="PTHR43806:SF58">
    <property type="entry name" value="ALKALINE PROTEASE 1-RELATED"/>
    <property type="match status" value="1"/>
</dbReference>
<evidence type="ECO:0000256" key="2">
    <source>
        <dbReference type="ARBA" id="ARBA00022670"/>
    </source>
</evidence>
<evidence type="ECO:0000259" key="9">
    <source>
        <dbReference type="Pfam" id="PF05922"/>
    </source>
</evidence>
<dbReference type="OMA" id="WSANDIR"/>
<evidence type="ECO:0000256" key="1">
    <source>
        <dbReference type="ARBA" id="ARBA00011073"/>
    </source>
</evidence>
<name>M7TEY1_EUTLA</name>
<dbReference type="Pfam" id="PF05922">
    <property type="entry name" value="Inhibitor_I9"/>
    <property type="match status" value="1"/>
</dbReference>
<feature type="signal peptide" evidence="7">
    <location>
        <begin position="1"/>
        <end position="24"/>
    </location>
</feature>
<proteinExistence type="inferred from homology"/>
<dbReference type="InterPro" id="IPR034193">
    <property type="entry name" value="PCSK9_ProteinaseK-like"/>
</dbReference>
<evidence type="ECO:0000256" key="7">
    <source>
        <dbReference type="SAM" id="SignalP"/>
    </source>
</evidence>
<evidence type="ECO:0000256" key="4">
    <source>
        <dbReference type="ARBA" id="ARBA00022801"/>
    </source>
</evidence>